<dbReference type="SUPFAM" id="SSF57863">
    <property type="entry name" value="ArfGap/RecO-like zinc finger"/>
    <property type="match status" value="1"/>
</dbReference>
<dbReference type="GO" id="GO:0043590">
    <property type="term" value="C:bacterial nucleoid"/>
    <property type="evidence" value="ECO:0007669"/>
    <property type="project" value="TreeGrafter"/>
</dbReference>
<dbReference type="Proteomes" id="UP000596202">
    <property type="component" value="Chromosome"/>
</dbReference>
<dbReference type="Gene3D" id="2.40.50.140">
    <property type="entry name" value="Nucleic acid-binding proteins"/>
    <property type="match status" value="1"/>
</dbReference>
<comment type="similarity">
    <text evidence="4">Belongs to the RecO family.</text>
</comment>
<evidence type="ECO:0000313" key="7">
    <source>
        <dbReference type="EMBL" id="STZ69417.1"/>
    </source>
</evidence>
<dbReference type="InterPro" id="IPR003717">
    <property type="entry name" value="RecO"/>
</dbReference>
<protein>
    <recommendedName>
        <fullName evidence="4">DNA repair protein RecO</fullName>
    </recommendedName>
    <alternativeName>
        <fullName evidence="4">Recombination protein O</fullName>
    </alternativeName>
</protein>
<dbReference type="Pfam" id="PF02565">
    <property type="entry name" value="RecO_C"/>
    <property type="match status" value="1"/>
</dbReference>
<keyword evidence="8" id="KW-1185">Reference proteome</keyword>
<accession>A0A378U2S2</accession>
<dbReference type="GeneID" id="93529597"/>
<name>A0A378U2S2_MYROD</name>
<evidence type="ECO:0000313" key="8">
    <source>
        <dbReference type="Proteomes" id="UP000255024"/>
    </source>
</evidence>
<dbReference type="OrthoDB" id="9789152at2"/>
<evidence type="ECO:0000256" key="2">
    <source>
        <dbReference type="ARBA" id="ARBA00023172"/>
    </source>
</evidence>
<dbReference type="PANTHER" id="PTHR33991:SF1">
    <property type="entry name" value="DNA REPAIR PROTEIN RECO"/>
    <property type="match status" value="1"/>
</dbReference>
<evidence type="ECO:0000313" key="9">
    <source>
        <dbReference type="Proteomes" id="UP000596202"/>
    </source>
</evidence>
<dbReference type="HAMAP" id="MF_00201">
    <property type="entry name" value="RecO"/>
    <property type="match status" value="1"/>
</dbReference>
<dbReference type="Proteomes" id="UP000255024">
    <property type="component" value="Unassembled WGS sequence"/>
</dbReference>
<evidence type="ECO:0000256" key="3">
    <source>
        <dbReference type="ARBA" id="ARBA00023204"/>
    </source>
</evidence>
<dbReference type="Pfam" id="PF11967">
    <property type="entry name" value="RecO_N"/>
    <property type="match status" value="1"/>
</dbReference>
<dbReference type="RefSeq" id="WP_002988910.1">
    <property type="nucleotide sequence ID" value="NZ_CP068107.1"/>
</dbReference>
<dbReference type="PANTHER" id="PTHR33991">
    <property type="entry name" value="DNA REPAIR PROTEIN RECO"/>
    <property type="match status" value="1"/>
</dbReference>
<dbReference type="InterPro" id="IPR037278">
    <property type="entry name" value="ARFGAP/RecO"/>
</dbReference>
<evidence type="ECO:0000313" key="6">
    <source>
        <dbReference type="EMBL" id="QQU00044.1"/>
    </source>
</evidence>
<keyword evidence="3 4" id="KW-0234">DNA repair</keyword>
<dbReference type="EMBL" id="CP068108">
    <property type="protein sequence ID" value="QQU00044.1"/>
    <property type="molecule type" value="Genomic_DNA"/>
</dbReference>
<keyword evidence="1 4" id="KW-0227">DNA damage</keyword>
<feature type="domain" description="DNA replication/recombination mediator RecO N-terminal" evidence="5">
    <location>
        <begin position="1"/>
        <end position="78"/>
    </location>
</feature>
<dbReference type="InterPro" id="IPR012340">
    <property type="entry name" value="NA-bd_OB-fold"/>
</dbReference>
<gene>
    <name evidence="4 6" type="primary">recO</name>
    <name evidence="6" type="ORF">I6I88_18075</name>
    <name evidence="7" type="ORF">NCTC11179_02923</name>
</gene>
<evidence type="ECO:0000256" key="4">
    <source>
        <dbReference type="HAMAP-Rule" id="MF_00201"/>
    </source>
</evidence>
<dbReference type="InterPro" id="IPR022572">
    <property type="entry name" value="DNA_rep/recomb_RecO_N"/>
</dbReference>
<dbReference type="NCBIfam" id="TIGR00613">
    <property type="entry name" value="reco"/>
    <property type="match status" value="1"/>
</dbReference>
<keyword evidence="2 4" id="KW-0233">DNA recombination</keyword>
<dbReference type="AlphaFoldDB" id="A0A378U2S2"/>
<proteinExistence type="inferred from homology"/>
<reference evidence="6 9" key="2">
    <citation type="submission" date="2021-01" db="EMBL/GenBank/DDBJ databases">
        <title>FDA dAtabase for Regulatory Grade micrObial Sequences (FDA-ARGOS): Supporting development and validation of Infectious Disease Dx tests.</title>
        <authorList>
            <person name="Sproer C."/>
            <person name="Gronow S."/>
            <person name="Severitt S."/>
            <person name="Schroder I."/>
            <person name="Tallon L."/>
            <person name="Sadzewicz L."/>
            <person name="Zhao X."/>
            <person name="Boylan J."/>
            <person name="Ott S."/>
            <person name="Bowen H."/>
            <person name="Vavikolanu K."/>
            <person name="Mehta A."/>
            <person name="Aluvathingal J."/>
            <person name="Nadendla S."/>
            <person name="Lowell S."/>
            <person name="Myers T."/>
            <person name="Yan Y."/>
            <person name="Sichtig H."/>
        </authorList>
    </citation>
    <scope>NUCLEOTIDE SEQUENCE [LARGE SCALE GENOMIC DNA]</scope>
    <source>
        <strain evidence="6 9">FDAARGOS_1131</strain>
    </source>
</reference>
<dbReference type="SUPFAM" id="SSF50249">
    <property type="entry name" value="Nucleic acid-binding proteins"/>
    <property type="match status" value="1"/>
</dbReference>
<dbReference type="EMBL" id="UGQL01000002">
    <property type="protein sequence ID" value="STZ69417.1"/>
    <property type="molecule type" value="Genomic_DNA"/>
</dbReference>
<dbReference type="GO" id="GO:0006302">
    <property type="term" value="P:double-strand break repair"/>
    <property type="evidence" value="ECO:0007669"/>
    <property type="project" value="TreeGrafter"/>
</dbReference>
<evidence type="ECO:0000256" key="1">
    <source>
        <dbReference type="ARBA" id="ARBA00022763"/>
    </source>
</evidence>
<organism evidence="7 8">
    <name type="scientific">Myroides odoratus</name>
    <name type="common">Flavobacterium odoratum</name>
    <dbReference type="NCBI Taxonomy" id="256"/>
    <lineage>
        <taxon>Bacteria</taxon>
        <taxon>Pseudomonadati</taxon>
        <taxon>Bacteroidota</taxon>
        <taxon>Flavobacteriia</taxon>
        <taxon>Flavobacteriales</taxon>
        <taxon>Flavobacteriaceae</taxon>
        <taxon>Myroides</taxon>
    </lineage>
</organism>
<dbReference type="GO" id="GO:0006310">
    <property type="term" value="P:DNA recombination"/>
    <property type="evidence" value="ECO:0007669"/>
    <property type="project" value="UniProtKB-UniRule"/>
</dbReference>
<comment type="function">
    <text evidence="4">Involved in DNA repair and RecF pathway recombination.</text>
</comment>
<reference evidence="7 8" key="1">
    <citation type="submission" date="2018-06" db="EMBL/GenBank/DDBJ databases">
        <authorList>
            <consortium name="Pathogen Informatics"/>
            <person name="Doyle S."/>
        </authorList>
    </citation>
    <scope>NUCLEOTIDE SEQUENCE [LARGE SCALE GENOMIC DNA]</scope>
    <source>
        <strain evidence="7 8">NCTC11179</strain>
    </source>
</reference>
<evidence type="ECO:0000259" key="5">
    <source>
        <dbReference type="Pfam" id="PF11967"/>
    </source>
</evidence>
<sequence>MVIQTKAIVLQAIKYQDKSLIVKCLTKEVGIQTFFVRNAFAKGKNAQKIAYFQPLMLLDITFAFKNKGGMEYFKEIKVDQVYHSIYYDFSKNSIALFVSEILSMVVSEQERDEQFYSFIETALLWLDTHDETANFHLLLLVELSKYLGFYPDSSEMDCHYFDWYEGVFTDIHVANCFDAEETFLFKRLLDLGFESDQKVFSSRDRKTLLALLMKYYEVHFTAFRKPKSLEILKEVFS</sequence>